<dbReference type="Proteomes" id="UP000490800">
    <property type="component" value="Unassembled WGS sequence"/>
</dbReference>
<reference evidence="2 3" key="1">
    <citation type="journal article" date="2019" name="Microorganisms">
        <title>Paenibacillus lutrae sp. nov., A Chitinolytic Species Isolated from A River Otter in Castril Natural Park, Granada, Spain.</title>
        <authorList>
            <person name="Rodriguez M."/>
            <person name="Reina J.C."/>
            <person name="Bejar V."/>
            <person name="Llamas I."/>
        </authorList>
    </citation>
    <scope>NUCLEOTIDE SEQUENCE [LARGE SCALE GENOMIC DNA]</scope>
    <source>
        <strain evidence="2 3">N10</strain>
    </source>
</reference>
<protein>
    <submittedName>
        <fullName evidence="2">Phosphosulfolactate synthase</fullName>
    </submittedName>
</protein>
<dbReference type="OrthoDB" id="7809088at2"/>
<evidence type="ECO:0000313" key="3">
    <source>
        <dbReference type="Proteomes" id="UP000490800"/>
    </source>
</evidence>
<sequence length="283" mass="30827">MEGTSCKKWHPTLADPTRIRQAKPRTLGKTMVMDKGLGLHAYEDLLQSAGEHVDYIKLGFGTSALYPGEMLRRKIEMAKEYGIDIYPGGTFLEVAVRSGLVSSFFDTVTSLGFTCVEISDGTIEMDRTQRSELIVRGIQAGLKVVTEYGKKCWGSSVEVDELVATISGDIGMGAELVTIEARESGVGVGIFDEEGSCKDQELLHVLKKVPGPEVLLWEAPLKNQQIRLLEILGPGVHLGNVAPADIISLEALRRGLRSDTFHLGDPCDPCKLIQGEGFEVHAD</sequence>
<proteinExistence type="inferred from homology"/>
<gene>
    <name evidence="2" type="ORF">EDM21_11660</name>
</gene>
<dbReference type="InterPro" id="IPR013785">
    <property type="entry name" value="Aldolase_TIM"/>
</dbReference>
<dbReference type="SUPFAM" id="SSF102110">
    <property type="entry name" value="(2r)-phospho-3-sulfolactate synthase ComA"/>
    <property type="match status" value="1"/>
</dbReference>
<comment type="similarity">
    <text evidence="1">Belongs to the phosphosulfolactate synthase family.</text>
</comment>
<comment type="caution">
    <text evidence="2">The sequence shown here is derived from an EMBL/GenBank/DDBJ whole genome shotgun (WGS) entry which is preliminary data.</text>
</comment>
<dbReference type="Pfam" id="PF02679">
    <property type="entry name" value="ComA"/>
    <property type="match status" value="1"/>
</dbReference>
<evidence type="ECO:0000256" key="1">
    <source>
        <dbReference type="ARBA" id="ARBA00010424"/>
    </source>
</evidence>
<dbReference type="PANTHER" id="PTHR48413:SF1">
    <property type="entry name" value="PROTEIN HEAT-STRESS-ASSOCIATED 32"/>
    <property type="match status" value="1"/>
</dbReference>
<dbReference type="PANTHER" id="PTHR48413">
    <property type="match status" value="1"/>
</dbReference>
<evidence type="ECO:0000313" key="2">
    <source>
        <dbReference type="EMBL" id="MVP00168.1"/>
    </source>
</evidence>
<dbReference type="InterPro" id="IPR036112">
    <property type="entry name" value="ComA_synth_sf"/>
</dbReference>
<name>A0A7X3FID5_9BACL</name>
<dbReference type="Gene3D" id="3.20.20.70">
    <property type="entry name" value="Aldolase class I"/>
    <property type="match status" value="1"/>
</dbReference>
<organism evidence="2 3">
    <name type="scientific">Paenibacillus lutrae</name>
    <dbReference type="NCBI Taxonomy" id="2078573"/>
    <lineage>
        <taxon>Bacteria</taxon>
        <taxon>Bacillati</taxon>
        <taxon>Bacillota</taxon>
        <taxon>Bacilli</taxon>
        <taxon>Bacillales</taxon>
        <taxon>Paenibacillaceae</taxon>
        <taxon>Paenibacillus</taxon>
    </lineage>
</organism>
<dbReference type="EMBL" id="RHLK01000005">
    <property type="protein sequence ID" value="MVP00168.1"/>
    <property type="molecule type" value="Genomic_DNA"/>
</dbReference>
<dbReference type="InterPro" id="IPR003830">
    <property type="entry name" value="ComA_synth"/>
</dbReference>
<keyword evidence="3" id="KW-1185">Reference proteome</keyword>
<dbReference type="RefSeq" id="WP_157335618.1">
    <property type="nucleotide sequence ID" value="NZ_RHLK01000005.1"/>
</dbReference>
<dbReference type="AlphaFoldDB" id="A0A7X3FID5"/>
<accession>A0A7X3FID5</accession>